<keyword evidence="1" id="KW-1133">Transmembrane helix</keyword>
<gene>
    <name evidence="2" type="ORF">HUJ06_007642</name>
</gene>
<keyword evidence="3" id="KW-1185">Reference proteome</keyword>
<dbReference type="AlphaFoldDB" id="A0A822YZX4"/>
<reference evidence="2 3" key="1">
    <citation type="journal article" date="2020" name="Mol. Biol. Evol.">
        <title>Distinct Expression and Methylation Patterns for Genes with Different Fates following a Single Whole-Genome Duplication in Flowering Plants.</title>
        <authorList>
            <person name="Shi T."/>
            <person name="Rahmani R.S."/>
            <person name="Gugger P.F."/>
            <person name="Wang M."/>
            <person name="Li H."/>
            <person name="Zhang Y."/>
            <person name="Li Z."/>
            <person name="Wang Q."/>
            <person name="Van de Peer Y."/>
            <person name="Marchal K."/>
            <person name="Chen J."/>
        </authorList>
    </citation>
    <scope>NUCLEOTIDE SEQUENCE [LARGE SCALE GENOMIC DNA]</scope>
    <source>
        <tissue evidence="2">Leaf</tissue>
    </source>
</reference>
<dbReference type="Proteomes" id="UP000607653">
    <property type="component" value="Unassembled WGS sequence"/>
</dbReference>
<evidence type="ECO:0000313" key="3">
    <source>
        <dbReference type="Proteomes" id="UP000607653"/>
    </source>
</evidence>
<evidence type="ECO:0000256" key="1">
    <source>
        <dbReference type="SAM" id="Phobius"/>
    </source>
</evidence>
<comment type="caution">
    <text evidence="2">The sequence shown here is derived from an EMBL/GenBank/DDBJ whole genome shotgun (WGS) entry which is preliminary data.</text>
</comment>
<organism evidence="2 3">
    <name type="scientific">Nelumbo nucifera</name>
    <name type="common">Sacred lotus</name>
    <dbReference type="NCBI Taxonomy" id="4432"/>
    <lineage>
        <taxon>Eukaryota</taxon>
        <taxon>Viridiplantae</taxon>
        <taxon>Streptophyta</taxon>
        <taxon>Embryophyta</taxon>
        <taxon>Tracheophyta</taxon>
        <taxon>Spermatophyta</taxon>
        <taxon>Magnoliopsida</taxon>
        <taxon>Proteales</taxon>
        <taxon>Nelumbonaceae</taxon>
        <taxon>Nelumbo</taxon>
    </lineage>
</organism>
<keyword evidence="1" id="KW-0812">Transmembrane</keyword>
<protein>
    <submittedName>
        <fullName evidence="2">Uncharacterized protein</fullName>
    </submittedName>
</protein>
<sequence length="89" mass="10228">MQMRSKSYNTSLRMMTKTIIQWLSREEVTNIKLKAMRKEEIVAQLYEMKGVLADLGAKVDGQNSSRKPTSSMAVVAIFFIVIWVIFKVL</sequence>
<feature type="transmembrane region" description="Helical" evidence="1">
    <location>
        <begin position="68"/>
        <end position="86"/>
    </location>
</feature>
<dbReference type="EMBL" id="DUZY01000004">
    <property type="protein sequence ID" value="DAD37001.1"/>
    <property type="molecule type" value="Genomic_DNA"/>
</dbReference>
<keyword evidence="1" id="KW-0472">Membrane</keyword>
<accession>A0A822YZX4</accession>
<name>A0A822YZX4_NELNU</name>
<proteinExistence type="predicted"/>
<evidence type="ECO:0000313" key="2">
    <source>
        <dbReference type="EMBL" id="DAD37001.1"/>
    </source>
</evidence>